<gene>
    <name evidence="2" type="ORF">GCM10009118_13840</name>
</gene>
<evidence type="ECO:0000313" key="3">
    <source>
        <dbReference type="Proteomes" id="UP001501126"/>
    </source>
</evidence>
<dbReference type="Pfam" id="PF12867">
    <property type="entry name" value="DinB_2"/>
    <property type="match status" value="1"/>
</dbReference>
<dbReference type="Gene3D" id="1.20.120.450">
    <property type="entry name" value="dinb family like domain"/>
    <property type="match status" value="1"/>
</dbReference>
<sequence>MKNTQATVLLNDLSGLTREMISKASKSLVRLSEKQLNWKPNPETWSINQIFAHLNAFSGYYHPALRNRIEKTKFREPRDIFVSSPLGRSAWKSMKLGNAKNVKRKFRAQKEYNPDTFDKELLENEVAEFLKSQEEMLVILKQSEEVDLRKVKIPTSISKMVKLRLGDCLQYVVFHNERHLYQAINLTKHRGFPLK</sequence>
<keyword evidence="3" id="KW-1185">Reference proteome</keyword>
<dbReference type="Proteomes" id="UP001501126">
    <property type="component" value="Unassembled WGS sequence"/>
</dbReference>
<dbReference type="EMBL" id="BAAAFH010000007">
    <property type="protein sequence ID" value="GAA0874976.1"/>
    <property type="molecule type" value="Genomic_DNA"/>
</dbReference>
<reference evidence="3" key="1">
    <citation type="journal article" date="2019" name="Int. J. Syst. Evol. Microbiol.">
        <title>The Global Catalogue of Microorganisms (GCM) 10K type strain sequencing project: providing services to taxonomists for standard genome sequencing and annotation.</title>
        <authorList>
            <consortium name="The Broad Institute Genomics Platform"/>
            <consortium name="The Broad Institute Genome Sequencing Center for Infectious Disease"/>
            <person name="Wu L."/>
            <person name="Ma J."/>
        </authorList>
    </citation>
    <scope>NUCLEOTIDE SEQUENCE [LARGE SCALE GENOMIC DNA]</scope>
    <source>
        <strain evidence="3">JCM 16083</strain>
    </source>
</reference>
<accession>A0ABP3Y019</accession>
<proteinExistence type="predicted"/>
<comment type="caution">
    <text evidence="2">The sequence shown here is derived from an EMBL/GenBank/DDBJ whole genome shotgun (WGS) entry which is preliminary data.</text>
</comment>
<dbReference type="SUPFAM" id="SSF109854">
    <property type="entry name" value="DinB/YfiT-like putative metalloenzymes"/>
    <property type="match status" value="1"/>
</dbReference>
<protein>
    <submittedName>
        <fullName evidence="2">DinB family protein</fullName>
    </submittedName>
</protein>
<name>A0ABP3Y019_9FLAO</name>
<dbReference type="InterPro" id="IPR024775">
    <property type="entry name" value="DinB-like"/>
</dbReference>
<evidence type="ECO:0000313" key="2">
    <source>
        <dbReference type="EMBL" id="GAA0874976.1"/>
    </source>
</evidence>
<dbReference type="RefSeq" id="WP_343785955.1">
    <property type="nucleotide sequence ID" value="NZ_BAAAFH010000007.1"/>
</dbReference>
<evidence type="ECO:0000259" key="1">
    <source>
        <dbReference type="Pfam" id="PF12867"/>
    </source>
</evidence>
<feature type="domain" description="DinB-like" evidence="1">
    <location>
        <begin position="22"/>
        <end position="183"/>
    </location>
</feature>
<dbReference type="InterPro" id="IPR034660">
    <property type="entry name" value="DinB/YfiT-like"/>
</dbReference>
<organism evidence="2 3">
    <name type="scientific">Wandonia haliotis</name>
    <dbReference type="NCBI Taxonomy" id="574963"/>
    <lineage>
        <taxon>Bacteria</taxon>
        <taxon>Pseudomonadati</taxon>
        <taxon>Bacteroidota</taxon>
        <taxon>Flavobacteriia</taxon>
        <taxon>Flavobacteriales</taxon>
        <taxon>Crocinitomicaceae</taxon>
        <taxon>Wandonia</taxon>
    </lineage>
</organism>